<reference evidence="15" key="1">
    <citation type="submission" date="2012-12" db="EMBL/GenBank/DDBJ databases">
        <authorList>
            <person name="Hellsten U."/>
            <person name="Grimwood J."/>
            <person name="Chapman J.A."/>
            <person name="Shapiro H."/>
            <person name="Aerts A."/>
            <person name="Otillar R.P."/>
            <person name="Terry A.Y."/>
            <person name="Boore J.L."/>
            <person name="Simakov O."/>
            <person name="Marletaz F."/>
            <person name="Cho S.-J."/>
            <person name="Edsinger-Gonzales E."/>
            <person name="Havlak P."/>
            <person name="Kuo D.-H."/>
            <person name="Larsson T."/>
            <person name="Lv J."/>
            <person name="Arendt D."/>
            <person name="Savage R."/>
            <person name="Osoegawa K."/>
            <person name="de Jong P."/>
            <person name="Lindberg D.R."/>
            <person name="Seaver E.C."/>
            <person name="Weisblat D.A."/>
            <person name="Putnam N.H."/>
            <person name="Grigoriev I.V."/>
            <person name="Rokhsar D.S."/>
        </authorList>
    </citation>
    <scope>NUCLEOTIDE SEQUENCE</scope>
    <source>
        <strain evidence="15">I ESC-2004</strain>
    </source>
</reference>
<dbReference type="FunFam" id="2.70.170.10:FF:000030">
    <property type="entry name" value="AcetylCholine Receptor"/>
    <property type="match status" value="1"/>
</dbReference>
<evidence type="ECO:0000256" key="3">
    <source>
        <dbReference type="ARBA" id="ARBA00022692"/>
    </source>
</evidence>
<feature type="non-terminal residue" evidence="13">
    <location>
        <position position="1"/>
    </location>
</feature>
<name>R7VB34_CAPTE</name>
<dbReference type="CDD" id="cd18997">
    <property type="entry name" value="LGIC_ECD_nAChR"/>
    <property type="match status" value="1"/>
</dbReference>
<keyword evidence="6 11" id="KW-0472">Membrane</keyword>
<evidence type="ECO:0000256" key="11">
    <source>
        <dbReference type="RuleBase" id="RU000687"/>
    </source>
</evidence>
<evidence type="ECO:0000313" key="13">
    <source>
        <dbReference type="EMBL" id="ELU13536.1"/>
    </source>
</evidence>
<evidence type="ECO:0000256" key="9">
    <source>
        <dbReference type="ARBA" id="ARBA00023303"/>
    </source>
</evidence>
<feature type="non-terminal residue" evidence="13">
    <location>
        <position position="248"/>
    </location>
</feature>
<evidence type="ECO:0000256" key="7">
    <source>
        <dbReference type="ARBA" id="ARBA00023170"/>
    </source>
</evidence>
<dbReference type="OrthoDB" id="6108060at2759"/>
<dbReference type="SUPFAM" id="SSF63712">
    <property type="entry name" value="Nicotinic receptor ligand binding domain-like"/>
    <property type="match status" value="1"/>
</dbReference>
<organism evidence="13">
    <name type="scientific">Capitella teleta</name>
    <name type="common">Polychaete worm</name>
    <dbReference type="NCBI Taxonomy" id="283909"/>
    <lineage>
        <taxon>Eukaryota</taxon>
        <taxon>Metazoa</taxon>
        <taxon>Spiralia</taxon>
        <taxon>Lophotrochozoa</taxon>
        <taxon>Annelida</taxon>
        <taxon>Polychaeta</taxon>
        <taxon>Sedentaria</taxon>
        <taxon>Scolecida</taxon>
        <taxon>Capitellidae</taxon>
        <taxon>Capitella</taxon>
    </lineage>
</organism>
<dbReference type="PRINTS" id="PR00254">
    <property type="entry name" value="NICOTINICR"/>
</dbReference>
<dbReference type="Proteomes" id="UP000014760">
    <property type="component" value="Unassembled WGS sequence"/>
</dbReference>
<dbReference type="STRING" id="283909.R7VB34"/>
<proteinExistence type="inferred from homology"/>
<keyword evidence="5 11" id="KW-0406">Ion transport</keyword>
<dbReference type="InterPro" id="IPR002394">
    <property type="entry name" value="Nicotinic_acetylcholine_rcpt"/>
</dbReference>
<dbReference type="GO" id="GO:0022848">
    <property type="term" value="F:acetylcholine-gated monoatomic cation-selective channel activity"/>
    <property type="evidence" value="ECO:0007669"/>
    <property type="project" value="InterPro"/>
</dbReference>
<keyword evidence="3 11" id="KW-0812">Transmembrane</keyword>
<evidence type="ECO:0000256" key="8">
    <source>
        <dbReference type="ARBA" id="ARBA00023286"/>
    </source>
</evidence>
<evidence type="ECO:0000313" key="15">
    <source>
        <dbReference type="Proteomes" id="UP000014760"/>
    </source>
</evidence>
<dbReference type="OMA" id="SAYEENP"/>
<comment type="similarity">
    <text evidence="11">Belongs to the ligand-gated ion channel (TC 1.A.9) family.</text>
</comment>
<evidence type="ECO:0000313" key="14">
    <source>
        <dbReference type="EnsemblMetazoa" id="CapteP24483"/>
    </source>
</evidence>
<dbReference type="InterPro" id="IPR036734">
    <property type="entry name" value="Neur_chan_lig-bd_sf"/>
</dbReference>
<dbReference type="HOGENOM" id="CLU_018074_2_2_1"/>
<sequence>RLNKKLLTNYDTNVRPVLNHSHPVEVQLALTIQNIIDLDEESDVLTMYTWVSYLWTDEYLNWNESEYGGIKSIRFRDDQIWHPDIHLYNKRSYEPIDTFMIVYSSGTVSFVSPMVMKSNCAVDISNFPFDNQTCILTFGSWTYDGSKVSLKSVAPPGLHTYTMNNEFELTNATHKVNWKQYQCCPEPYVDVTYTLELKRRTDHATHFIMSPCIICSLLIPFIFLLPHGTNDKILYGAPPDILHNVFLI</sequence>
<keyword evidence="2" id="KW-1003">Cell membrane</keyword>
<evidence type="ECO:0000256" key="1">
    <source>
        <dbReference type="ARBA" id="ARBA00022448"/>
    </source>
</evidence>
<evidence type="ECO:0000256" key="2">
    <source>
        <dbReference type="ARBA" id="ARBA00022475"/>
    </source>
</evidence>
<evidence type="ECO:0000256" key="6">
    <source>
        <dbReference type="ARBA" id="ARBA00023136"/>
    </source>
</evidence>
<evidence type="ECO:0000256" key="4">
    <source>
        <dbReference type="ARBA" id="ARBA00023018"/>
    </source>
</evidence>
<dbReference type="GO" id="GO:0045211">
    <property type="term" value="C:postsynaptic membrane"/>
    <property type="evidence" value="ECO:0007669"/>
    <property type="project" value="InterPro"/>
</dbReference>
<dbReference type="PRINTS" id="PR00252">
    <property type="entry name" value="NRIONCHANNEL"/>
</dbReference>
<dbReference type="EMBL" id="KB295123">
    <property type="protein sequence ID" value="ELU13536.1"/>
    <property type="molecule type" value="Genomic_DNA"/>
</dbReference>
<evidence type="ECO:0000256" key="10">
    <source>
        <dbReference type="ARBA" id="ARBA00034099"/>
    </source>
</evidence>
<dbReference type="EnsemblMetazoa" id="CapteT24483">
    <property type="protein sequence ID" value="CapteP24483"/>
    <property type="gene ID" value="CapteG24483"/>
</dbReference>
<feature type="domain" description="Neurotransmitter-gated ion-channel ligand-binding" evidence="12">
    <location>
        <begin position="1"/>
        <end position="201"/>
    </location>
</feature>
<dbReference type="EMBL" id="AMQN01005080">
    <property type="status" value="NOT_ANNOTATED_CDS"/>
    <property type="molecule type" value="Genomic_DNA"/>
</dbReference>
<keyword evidence="9 11" id="KW-0407">Ion channel</keyword>
<dbReference type="GO" id="GO:0004888">
    <property type="term" value="F:transmembrane signaling receptor activity"/>
    <property type="evidence" value="ECO:0007669"/>
    <property type="project" value="InterPro"/>
</dbReference>
<evidence type="ECO:0000256" key="5">
    <source>
        <dbReference type="ARBA" id="ARBA00023065"/>
    </source>
</evidence>
<dbReference type="Pfam" id="PF02931">
    <property type="entry name" value="Neur_chan_LBD"/>
    <property type="match status" value="1"/>
</dbReference>
<keyword evidence="15" id="KW-1185">Reference proteome</keyword>
<dbReference type="InterPro" id="IPR018000">
    <property type="entry name" value="Neurotransmitter_ion_chnl_CS"/>
</dbReference>
<accession>R7VB34</accession>
<keyword evidence="4" id="KW-0770">Synapse</keyword>
<dbReference type="Gene3D" id="2.70.170.10">
    <property type="entry name" value="Neurotransmitter-gated ion-channel ligand-binding domain"/>
    <property type="match status" value="1"/>
</dbReference>
<protein>
    <recommendedName>
        <fullName evidence="12">Neurotransmitter-gated ion-channel ligand-binding domain-containing protein</fullName>
    </recommendedName>
</protein>
<reference evidence="14" key="3">
    <citation type="submission" date="2015-06" db="UniProtKB">
        <authorList>
            <consortium name="EnsemblMetazoa"/>
        </authorList>
    </citation>
    <scope>IDENTIFICATION</scope>
</reference>
<keyword evidence="11" id="KW-1133">Transmembrane helix</keyword>
<dbReference type="PANTHER" id="PTHR18945">
    <property type="entry name" value="NEUROTRANSMITTER GATED ION CHANNEL"/>
    <property type="match status" value="1"/>
</dbReference>
<keyword evidence="1 11" id="KW-0813">Transport</keyword>
<comment type="caution">
    <text evidence="11">Lacks conserved residue(s) required for the propagation of feature annotation.</text>
</comment>
<comment type="subcellular location">
    <subcellularLocation>
        <location evidence="10">Synaptic cell membrane</location>
        <topology evidence="10">Multi-pass membrane protein</topology>
    </subcellularLocation>
</comment>
<keyword evidence="7" id="KW-0675">Receptor</keyword>
<evidence type="ECO:0000259" key="12">
    <source>
        <dbReference type="Pfam" id="PF02931"/>
    </source>
</evidence>
<dbReference type="PROSITE" id="PS00236">
    <property type="entry name" value="NEUROTR_ION_CHANNEL"/>
    <property type="match status" value="1"/>
</dbReference>
<dbReference type="InterPro" id="IPR006202">
    <property type="entry name" value="Neur_chan_lig-bd"/>
</dbReference>
<gene>
    <name evidence="13" type="ORF">CAPTEDRAFT_24483</name>
</gene>
<reference evidence="13 15" key="2">
    <citation type="journal article" date="2013" name="Nature">
        <title>Insights into bilaterian evolution from three spiralian genomes.</title>
        <authorList>
            <person name="Simakov O."/>
            <person name="Marletaz F."/>
            <person name="Cho S.J."/>
            <person name="Edsinger-Gonzales E."/>
            <person name="Havlak P."/>
            <person name="Hellsten U."/>
            <person name="Kuo D.H."/>
            <person name="Larsson T."/>
            <person name="Lv J."/>
            <person name="Arendt D."/>
            <person name="Savage R."/>
            <person name="Osoegawa K."/>
            <person name="de Jong P."/>
            <person name="Grimwood J."/>
            <person name="Chapman J.A."/>
            <person name="Shapiro H."/>
            <person name="Aerts A."/>
            <person name="Otillar R.P."/>
            <person name="Terry A.Y."/>
            <person name="Boore J.L."/>
            <person name="Grigoriev I.V."/>
            <person name="Lindberg D.R."/>
            <person name="Seaver E.C."/>
            <person name="Weisblat D.A."/>
            <person name="Putnam N.H."/>
            <person name="Rokhsar D.S."/>
        </authorList>
    </citation>
    <scope>NUCLEOTIDE SEQUENCE</scope>
    <source>
        <strain evidence="13 15">I ESC-2004</strain>
    </source>
</reference>
<dbReference type="AlphaFoldDB" id="R7VB34"/>
<dbReference type="InterPro" id="IPR006201">
    <property type="entry name" value="Neur_channel"/>
</dbReference>
<keyword evidence="8" id="KW-1071">Ligand-gated ion channel</keyword>
<feature type="transmembrane region" description="Helical" evidence="11">
    <location>
        <begin position="207"/>
        <end position="225"/>
    </location>
</feature>